<feature type="transmembrane region" description="Helical" evidence="6">
    <location>
        <begin position="173"/>
        <end position="192"/>
    </location>
</feature>
<feature type="transmembrane region" description="Helical" evidence="6">
    <location>
        <begin position="303"/>
        <end position="320"/>
    </location>
</feature>
<accession>A0A7J4TH11</accession>
<dbReference type="PANTHER" id="PTHR42718">
    <property type="entry name" value="MAJOR FACILITATOR SUPERFAMILY MULTIDRUG TRANSPORTER MFSC"/>
    <property type="match status" value="1"/>
</dbReference>
<name>A0A7J4TH11_9EURY</name>
<dbReference type="FunFam" id="1.20.1250.20:FF:000503">
    <property type="entry name" value="Drug resistance transporter, EmrB/QacA subfamily"/>
    <property type="match status" value="1"/>
</dbReference>
<reference evidence="9" key="1">
    <citation type="journal article" date="2020" name="bioRxiv">
        <title>A rank-normalized archaeal taxonomy based on genome phylogeny resolves widespread incomplete and uneven classifications.</title>
        <authorList>
            <person name="Rinke C."/>
            <person name="Chuvochina M."/>
            <person name="Mussig A.J."/>
            <person name="Chaumeil P.-A."/>
            <person name="Waite D.W."/>
            <person name="Whitman W.B."/>
            <person name="Parks D.H."/>
            <person name="Hugenholtz P."/>
        </authorList>
    </citation>
    <scope>NUCLEOTIDE SEQUENCE [LARGE SCALE GENOMIC DNA]</scope>
</reference>
<feature type="transmembrane region" description="Helical" evidence="6">
    <location>
        <begin position="84"/>
        <end position="107"/>
    </location>
</feature>
<feature type="transmembrane region" description="Helical" evidence="6">
    <location>
        <begin position="146"/>
        <end position="167"/>
    </location>
</feature>
<evidence type="ECO:0000256" key="3">
    <source>
        <dbReference type="ARBA" id="ARBA00022692"/>
    </source>
</evidence>
<feature type="transmembrane region" description="Helical" evidence="6">
    <location>
        <begin position="52"/>
        <end position="72"/>
    </location>
</feature>
<dbReference type="Pfam" id="PF07690">
    <property type="entry name" value="MFS_1"/>
    <property type="match status" value="2"/>
</dbReference>
<feature type="transmembrane region" description="Helical" evidence="6">
    <location>
        <begin position="113"/>
        <end position="134"/>
    </location>
</feature>
<proteinExistence type="predicted"/>
<dbReference type="PANTHER" id="PTHR42718:SF9">
    <property type="entry name" value="MAJOR FACILITATOR SUPERFAMILY MULTIDRUG TRANSPORTER MFSC"/>
    <property type="match status" value="1"/>
</dbReference>
<dbReference type="GO" id="GO:0022857">
    <property type="term" value="F:transmembrane transporter activity"/>
    <property type="evidence" value="ECO:0007669"/>
    <property type="project" value="InterPro"/>
</dbReference>
<dbReference type="Gene3D" id="1.20.1720.10">
    <property type="entry name" value="Multidrug resistance protein D"/>
    <property type="match status" value="1"/>
</dbReference>
<dbReference type="GO" id="GO:0016020">
    <property type="term" value="C:membrane"/>
    <property type="evidence" value="ECO:0007669"/>
    <property type="project" value="UniProtKB-SubCell"/>
</dbReference>
<dbReference type="PRINTS" id="PR01036">
    <property type="entry name" value="TCRTETB"/>
</dbReference>
<evidence type="ECO:0000256" key="6">
    <source>
        <dbReference type="SAM" id="Phobius"/>
    </source>
</evidence>
<organism evidence="8 9">
    <name type="scientific">Methanobacterium subterraneum</name>
    <dbReference type="NCBI Taxonomy" id="59277"/>
    <lineage>
        <taxon>Archaea</taxon>
        <taxon>Methanobacteriati</taxon>
        <taxon>Methanobacteriota</taxon>
        <taxon>Methanomada group</taxon>
        <taxon>Methanobacteria</taxon>
        <taxon>Methanobacteriales</taxon>
        <taxon>Methanobacteriaceae</taxon>
        <taxon>Methanobacterium</taxon>
    </lineage>
</organism>
<dbReference type="Proteomes" id="UP000586031">
    <property type="component" value="Unassembled WGS sequence"/>
</dbReference>
<dbReference type="Gene3D" id="1.20.1250.20">
    <property type="entry name" value="MFS general substrate transporter like domains"/>
    <property type="match status" value="1"/>
</dbReference>
<feature type="domain" description="Major facilitator superfamily (MFS) profile" evidence="7">
    <location>
        <begin position="18"/>
        <end position="464"/>
    </location>
</feature>
<feature type="transmembrane region" description="Helical" evidence="6">
    <location>
        <begin position="16"/>
        <end position="40"/>
    </location>
</feature>
<feature type="transmembrane region" description="Helical" evidence="6">
    <location>
        <begin position="332"/>
        <end position="351"/>
    </location>
</feature>
<dbReference type="EMBL" id="DUHE01000059">
    <property type="protein sequence ID" value="HII83630.1"/>
    <property type="molecule type" value="Genomic_DNA"/>
</dbReference>
<dbReference type="PROSITE" id="PS50850">
    <property type="entry name" value="MFS"/>
    <property type="match status" value="1"/>
</dbReference>
<keyword evidence="2" id="KW-0813">Transport</keyword>
<dbReference type="InterPro" id="IPR036259">
    <property type="entry name" value="MFS_trans_sf"/>
</dbReference>
<evidence type="ECO:0000256" key="1">
    <source>
        <dbReference type="ARBA" id="ARBA00004141"/>
    </source>
</evidence>
<feature type="transmembrane region" description="Helical" evidence="6">
    <location>
        <begin position="204"/>
        <end position="223"/>
    </location>
</feature>
<feature type="transmembrane region" description="Helical" evidence="6">
    <location>
        <begin position="229"/>
        <end position="246"/>
    </location>
</feature>
<gene>
    <name evidence="8" type="ORF">HA271_02050</name>
</gene>
<feature type="transmembrane region" description="Helical" evidence="6">
    <location>
        <begin position="437"/>
        <end position="458"/>
    </location>
</feature>
<protein>
    <submittedName>
        <fullName evidence="8">MFS transporter</fullName>
    </submittedName>
</protein>
<dbReference type="InterPro" id="IPR020846">
    <property type="entry name" value="MFS_dom"/>
</dbReference>
<dbReference type="CDD" id="cd17321">
    <property type="entry name" value="MFS_MMR_MDR_like"/>
    <property type="match status" value="1"/>
</dbReference>
<sequence length="472" mass="51002">MAPNDNFPKVSNDIKIAALLAATIASFFTPFMGSSVNIALPAIGLDFGADAIILNWVTNGFLLAAAIFAVPFGRVADIHGMKKIFTYGIIIFTVASLLCALSPTAYALIGSRILQGIGSAMIFVTGLAIISSVYPPQHRGKAIGINVAAVYVGLSFGPVVGGFMTQYLGWRSLFLLMIPFGLLVTAIVFWKLNDEWAASKGEKFDYVGSILYSLMLFLVMYGFSSLPQIDGWVMLILGVVGFFAFIRWELRTKSPVFNVRLFKNTAFTFSSVAALINYSATFAVTLLLSYYLQYIKGLEPQTAGLILVAQPIVMAITAPIAGRMSDRIDARLIATTGMATVTLALFTLTFIDGNTSINDIIIGLAVLGLGFGLFSSPNTNVIMGSVERKFYGVASATVSTMRLIGQTMSIGIATLVFALFIGRVQITPSQYPALLESIQLCFVVFTALCFIGVFVSWWRGNNKGYQEEKDGK</sequence>
<evidence type="ECO:0000256" key="2">
    <source>
        <dbReference type="ARBA" id="ARBA00022448"/>
    </source>
</evidence>
<comment type="subcellular location">
    <subcellularLocation>
        <location evidence="1">Membrane</location>
        <topology evidence="1">Multi-pass membrane protein</topology>
    </subcellularLocation>
</comment>
<dbReference type="SUPFAM" id="SSF103473">
    <property type="entry name" value="MFS general substrate transporter"/>
    <property type="match status" value="1"/>
</dbReference>
<evidence type="ECO:0000256" key="4">
    <source>
        <dbReference type="ARBA" id="ARBA00022989"/>
    </source>
</evidence>
<comment type="caution">
    <text evidence="8">The sequence shown here is derived from an EMBL/GenBank/DDBJ whole genome shotgun (WGS) entry which is preliminary data.</text>
</comment>
<dbReference type="InterPro" id="IPR011701">
    <property type="entry name" value="MFS"/>
</dbReference>
<feature type="transmembrane region" description="Helical" evidence="6">
    <location>
        <begin position="357"/>
        <end position="382"/>
    </location>
</feature>
<evidence type="ECO:0000313" key="8">
    <source>
        <dbReference type="EMBL" id="HII83630.1"/>
    </source>
</evidence>
<feature type="transmembrane region" description="Helical" evidence="6">
    <location>
        <begin position="403"/>
        <end position="425"/>
    </location>
</feature>
<keyword evidence="5 6" id="KW-0472">Membrane</keyword>
<keyword evidence="3 6" id="KW-0812">Transmembrane</keyword>
<evidence type="ECO:0000313" key="9">
    <source>
        <dbReference type="Proteomes" id="UP000586031"/>
    </source>
</evidence>
<keyword evidence="4 6" id="KW-1133">Transmembrane helix</keyword>
<dbReference type="AlphaFoldDB" id="A0A7J4TH11"/>
<feature type="transmembrane region" description="Helical" evidence="6">
    <location>
        <begin position="267"/>
        <end position="291"/>
    </location>
</feature>
<evidence type="ECO:0000256" key="5">
    <source>
        <dbReference type="ARBA" id="ARBA00023136"/>
    </source>
</evidence>
<evidence type="ECO:0000259" key="7">
    <source>
        <dbReference type="PROSITE" id="PS50850"/>
    </source>
</evidence>